<dbReference type="RefSeq" id="WP_409552769.1">
    <property type="nucleotide sequence ID" value="NZ_JBKBDE010000014.1"/>
</dbReference>
<proteinExistence type="predicted"/>
<name>A0ABW9M659_9MYCO</name>
<keyword evidence="2" id="KW-1185">Reference proteome</keyword>
<accession>A0ABW9M659</accession>
<organism evidence="1 2">
    <name type="scientific">Mycolicibacterium septicum</name>
    <dbReference type="NCBI Taxonomy" id="98668"/>
    <lineage>
        <taxon>Bacteria</taxon>
        <taxon>Bacillati</taxon>
        <taxon>Actinomycetota</taxon>
        <taxon>Actinomycetes</taxon>
        <taxon>Mycobacteriales</taxon>
        <taxon>Mycobacteriaceae</taxon>
        <taxon>Mycolicibacterium</taxon>
    </lineage>
</organism>
<evidence type="ECO:0000313" key="1">
    <source>
        <dbReference type="EMBL" id="MFN6554683.1"/>
    </source>
</evidence>
<dbReference type="Proteomes" id="UP001635817">
    <property type="component" value="Unassembled WGS sequence"/>
</dbReference>
<reference evidence="1 2" key="1">
    <citation type="submission" date="2024-12" db="EMBL/GenBank/DDBJ databases">
        <title>The coexistence of Mycolicibacterium septicum and Mycolicibacterium nivoides in clinical samples.</title>
        <authorList>
            <person name="Wang C."/>
            <person name="Feng Y."/>
            <person name="Zong Z."/>
        </authorList>
    </citation>
    <scope>NUCLEOTIDE SEQUENCE [LARGE SCALE GENOMIC DNA]</scope>
    <source>
        <strain evidence="1 2">120310</strain>
    </source>
</reference>
<gene>
    <name evidence="1" type="ORF">ACK4CP_30135</name>
</gene>
<dbReference type="EMBL" id="JBKBDE010000014">
    <property type="protein sequence ID" value="MFN6554683.1"/>
    <property type="molecule type" value="Genomic_DNA"/>
</dbReference>
<sequence>MTLPLFDLPGRAERGKRVERTEWGVRWLRDSPALTSKRGHITQAPNENQARQWATHPEAQYWGFPAGYVEVVARTVVTYTSSWEPAD</sequence>
<evidence type="ECO:0000313" key="2">
    <source>
        <dbReference type="Proteomes" id="UP001635817"/>
    </source>
</evidence>
<comment type="caution">
    <text evidence="1">The sequence shown here is derived from an EMBL/GenBank/DDBJ whole genome shotgun (WGS) entry which is preliminary data.</text>
</comment>
<protein>
    <submittedName>
        <fullName evidence="1">Uncharacterized protein</fullName>
    </submittedName>
</protein>